<dbReference type="OMA" id="LMCATEP"/>
<dbReference type="STRING" id="554155.C5FIK9"/>
<comment type="similarity">
    <text evidence="1">Belongs to the short-chain dehydrogenases/reductases (SDR) family.</text>
</comment>
<dbReference type="EMBL" id="DS995702">
    <property type="protein sequence ID" value="EEQ29278.1"/>
    <property type="molecule type" value="Genomic_DNA"/>
</dbReference>
<evidence type="ECO:0000256" key="2">
    <source>
        <dbReference type="ARBA" id="ARBA00022857"/>
    </source>
</evidence>
<evidence type="ECO:0000256" key="1">
    <source>
        <dbReference type="ARBA" id="ARBA00006484"/>
    </source>
</evidence>
<dbReference type="PANTHER" id="PTHR24320">
    <property type="entry name" value="RETINOL DEHYDROGENASE"/>
    <property type="match status" value="1"/>
</dbReference>
<dbReference type="InterPro" id="IPR002347">
    <property type="entry name" value="SDR_fam"/>
</dbReference>
<dbReference type="GO" id="GO:0016491">
    <property type="term" value="F:oxidoreductase activity"/>
    <property type="evidence" value="ECO:0007669"/>
    <property type="project" value="UniProtKB-KW"/>
</dbReference>
<dbReference type="Gene3D" id="3.40.50.720">
    <property type="entry name" value="NAD(P)-binding Rossmann-like Domain"/>
    <property type="match status" value="1"/>
</dbReference>
<dbReference type="Proteomes" id="UP000002035">
    <property type="component" value="Unassembled WGS sequence"/>
</dbReference>
<reference evidence="5" key="1">
    <citation type="journal article" date="2012" name="MBio">
        <title>Comparative genome analysis of Trichophyton rubrum and related dermatophytes reveals candidate genes involved in infection.</title>
        <authorList>
            <person name="Martinez D.A."/>
            <person name="Oliver B.G."/>
            <person name="Graeser Y."/>
            <person name="Goldberg J.M."/>
            <person name="Li W."/>
            <person name="Martinez-Rossi N.M."/>
            <person name="Monod M."/>
            <person name="Shelest E."/>
            <person name="Barton R.C."/>
            <person name="Birch E."/>
            <person name="Brakhage A.A."/>
            <person name="Chen Z."/>
            <person name="Gurr S.J."/>
            <person name="Heiman D."/>
            <person name="Heitman J."/>
            <person name="Kosti I."/>
            <person name="Rossi A."/>
            <person name="Saif S."/>
            <person name="Samalova M."/>
            <person name="Saunders C.W."/>
            <person name="Shea T."/>
            <person name="Summerbell R.C."/>
            <person name="Xu J."/>
            <person name="Young S."/>
            <person name="Zeng Q."/>
            <person name="Birren B.W."/>
            <person name="Cuomo C.A."/>
            <person name="White T.C."/>
        </authorList>
    </citation>
    <scope>NUCLEOTIDE SEQUENCE [LARGE SCALE GENOMIC DNA]</scope>
    <source>
        <strain evidence="5">ATCC MYA-4605 / CBS 113480</strain>
    </source>
</reference>
<evidence type="ECO:0000256" key="3">
    <source>
        <dbReference type="ARBA" id="ARBA00023002"/>
    </source>
</evidence>
<dbReference type="RefSeq" id="XP_002849163.1">
    <property type="nucleotide sequence ID" value="XM_002849117.1"/>
</dbReference>
<dbReference type="PRINTS" id="PR00081">
    <property type="entry name" value="GDHRDH"/>
</dbReference>
<dbReference type="OrthoDB" id="191139at2759"/>
<keyword evidence="3" id="KW-0560">Oxidoreductase</keyword>
<name>C5FIK9_ARTOC</name>
<accession>C5FIK9</accession>
<dbReference type="GeneID" id="9229217"/>
<dbReference type="PANTHER" id="PTHR24320:SF154">
    <property type="entry name" value="OXIDOREDUCTASE, SHORT-CHAIN DEHYDROGENASE_REDUCTASE FAMILY (AFU_ORTHOLOGUE AFUA_2G04560)"/>
    <property type="match status" value="1"/>
</dbReference>
<sequence length="304" mass="33018">MPTITYNLESMPDLSGKVILITGGTRGLGAESARRLAQKSPAHIYISGRKAASADTVIQQIRQAGSKTPVTFLPCNLASLASVKQAAETFVVQESRLDVLMCSAGIMATPPGLTADGYEIQFGTNHLGHALLIRKLLPLLQATAETADVRIVLLTSLGFKMHPGGGIVFDAVRTKQEYSAFGGWIRYGQSKLANVLYARELARRFPAITSLSVTPGVVNTELVESLGCFNRAFVWVTNLGQLMKPEEGAYNQLWASTVAKDTLLNGQFYEPVGVLSTKLDKASQDAALAKRLWEWTEEALREYL</sequence>
<dbReference type="eggNOG" id="KOG1208">
    <property type="taxonomic scope" value="Eukaryota"/>
</dbReference>
<dbReference type="VEuPathDB" id="FungiDB:MCYG_02097"/>
<dbReference type="SUPFAM" id="SSF51735">
    <property type="entry name" value="NAD(P)-binding Rossmann-fold domains"/>
    <property type="match status" value="1"/>
</dbReference>
<keyword evidence="2" id="KW-0521">NADP</keyword>
<keyword evidence="5" id="KW-1185">Reference proteome</keyword>
<evidence type="ECO:0000313" key="4">
    <source>
        <dbReference type="EMBL" id="EEQ29278.1"/>
    </source>
</evidence>
<organism evidence="4 5">
    <name type="scientific">Arthroderma otae (strain ATCC MYA-4605 / CBS 113480)</name>
    <name type="common">Microsporum canis</name>
    <dbReference type="NCBI Taxonomy" id="554155"/>
    <lineage>
        <taxon>Eukaryota</taxon>
        <taxon>Fungi</taxon>
        <taxon>Dikarya</taxon>
        <taxon>Ascomycota</taxon>
        <taxon>Pezizomycotina</taxon>
        <taxon>Eurotiomycetes</taxon>
        <taxon>Eurotiomycetidae</taxon>
        <taxon>Onygenales</taxon>
        <taxon>Arthrodermataceae</taxon>
        <taxon>Microsporum</taxon>
    </lineage>
</organism>
<dbReference type="AlphaFoldDB" id="C5FIK9"/>
<protein>
    <submittedName>
        <fullName evidence="4">Oxidoreductase</fullName>
    </submittedName>
</protein>
<proteinExistence type="inferred from homology"/>
<evidence type="ECO:0000313" key="5">
    <source>
        <dbReference type="Proteomes" id="UP000002035"/>
    </source>
</evidence>
<gene>
    <name evidence="4" type="ORF">MCYG_02097</name>
</gene>
<dbReference type="InterPro" id="IPR036291">
    <property type="entry name" value="NAD(P)-bd_dom_sf"/>
</dbReference>
<dbReference type="HOGENOM" id="CLU_010194_44_6_1"/>
<dbReference type="Pfam" id="PF00106">
    <property type="entry name" value="adh_short"/>
    <property type="match status" value="1"/>
</dbReference>